<evidence type="ECO:0000313" key="5">
    <source>
        <dbReference type="EMBL" id="XCD04416.1"/>
    </source>
</evidence>
<feature type="region of interest" description="Disordered" evidence="1">
    <location>
        <begin position="55"/>
        <end position="99"/>
    </location>
</feature>
<dbReference type="EMBL" id="PP511457">
    <property type="protein sequence ID" value="XCD04416.1"/>
    <property type="molecule type" value="Genomic_DNA"/>
</dbReference>
<dbReference type="EMBL" id="PP511397">
    <property type="protein sequence ID" value="XCD03897.1"/>
    <property type="molecule type" value="Genomic_DNA"/>
</dbReference>
<sequence length="99" mass="11044">MKIYKQSKKTIEKLMRKNGKETWWTILAALVVIGIQSCGSTWNLKDNQIKVEVTQNSKNGNRSRKKCNESANQQGTMDNGIHSSEQGNGGIMETNGSNE</sequence>
<reference evidence="4" key="1">
    <citation type="submission" date="2024-03" db="EMBL/GenBank/DDBJ databases">
        <title>Diverse circular DNA viruses in blood, oral, and fecal samples of captive lemurs.</title>
        <authorList>
            <person name="Paietta E.N."/>
            <person name="Kraberger S."/>
            <person name="Lund M.C."/>
            <person name="Custer J.M."/>
            <person name="Vargas K.M."/>
            <person name="Ehmke E.E."/>
            <person name="Yoder A.D."/>
            <person name="Varsani A."/>
        </authorList>
    </citation>
    <scope>NUCLEOTIDE SEQUENCE</scope>
    <source>
        <strain evidence="3">Duke_18_39</strain>
        <strain evidence="4">Duke_21_45</strain>
        <strain evidence="5">Duke_23FS_29</strain>
        <strain evidence="6">Duke_25FS_67</strain>
    </source>
</reference>
<evidence type="ECO:0000313" key="4">
    <source>
        <dbReference type="EMBL" id="XCD03897.1"/>
    </source>
</evidence>
<evidence type="ECO:0000313" key="6">
    <source>
        <dbReference type="EMBL" id="XCD06310.1"/>
    </source>
</evidence>
<keyword evidence="2" id="KW-1133">Transmembrane helix</keyword>
<feature type="compositionally biased region" description="Polar residues" evidence="1">
    <location>
        <begin position="69"/>
        <end position="86"/>
    </location>
</feature>
<evidence type="ECO:0008006" key="7">
    <source>
        <dbReference type="Google" id="ProtNLM"/>
    </source>
</evidence>
<evidence type="ECO:0000256" key="1">
    <source>
        <dbReference type="SAM" id="MobiDB-lite"/>
    </source>
</evidence>
<protein>
    <recommendedName>
        <fullName evidence="7">Lipoprotein</fullName>
    </recommendedName>
</protein>
<evidence type="ECO:0000256" key="2">
    <source>
        <dbReference type="SAM" id="Phobius"/>
    </source>
</evidence>
<dbReference type="EMBL" id="PP511655">
    <property type="protein sequence ID" value="XCD06310.1"/>
    <property type="molecule type" value="Genomic_DNA"/>
</dbReference>
<evidence type="ECO:0000313" key="3">
    <source>
        <dbReference type="EMBL" id="XCD03290.1"/>
    </source>
</evidence>
<keyword evidence="2" id="KW-0812">Transmembrane</keyword>
<keyword evidence="2" id="KW-0472">Membrane</keyword>
<accession>A0AAU8AVZ9</accession>
<feature type="transmembrane region" description="Helical" evidence="2">
    <location>
        <begin position="21"/>
        <end position="42"/>
    </location>
</feature>
<proteinExistence type="predicted"/>
<dbReference type="EMBL" id="PP511338">
    <property type="protein sequence ID" value="XCD03290.1"/>
    <property type="molecule type" value="Genomic_DNA"/>
</dbReference>
<organism evidence="4">
    <name type="scientific">Dulem virus 224</name>
    <dbReference type="NCBI Taxonomy" id="3145701"/>
    <lineage>
        <taxon>Viruses</taxon>
        <taxon>Monodnaviria</taxon>
        <taxon>Sangervirae</taxon>
        <taxon>Phixviricota</taxon>
        <taxon>Malgrandaviricetes</taxon>
        <taxon>Petitvirales</taxon>
        <taxon>Microviridae</taxon>
        <taxon>Microvirus</taxon>
    </lineage>
</organism>
<name>A0AAU8AVZ9_9VIRU</name>